<dbReference type="GO" id="GO:0005886">
    <property type="term" value="C:plasma membrane"/>
    <property type="evidence" value="ECO:0007669"/>
    <property type="project" value="TreeGrafter"/>
</dbReference>
<sequence>MDYEEPLIDRIQSTPETFVLFFSSTVIVIVVVAVGLLIKTRQRNNWYDQNILDMSTEPPMRVRCASFNRMDTEDDVPFEPAASYLDQMRDRSALSLPLPKGDLSGLFTIPQAKKKNRSMFTNPHQNQLDRGMYQCQMADESACSSMTMVSTGSMHLSVHHDPNLSLLTVSLKQAIDLPSKRDEDNPNPYFRVALEVPEASVPKVEHQTKTFTSTSSPTIEEDFCFQVTSAQLSQCRLEIMVYDFDQFSVDECVGCCWLTLGRLNVSLDQNAPTVFWAEVLPFDENEGKGHGELLISLAYLSHAQRLSLNIFKVRNIRRNEGNICLRVTLLSGIEKKLKRKKTSSRKLTRSVQFNESLTFSIPKHTLCDVLLEIELVLETGTFGMATQTLARLQLPLHKCKDLWRAIIREEKSQARWHSFEQP</sequence>
<dbReference type="Gene3D" id="2.60.40.150">
    <property type="entry name" value="C2 domain"/>
    <property type="match status" value="2"/>
</dbReference>
<keyword evidence="4" id="KW-1185">Reference proteome</keyword>
<evidence type="ECO:0000313" key="3">
    <source>
        <dbReference type="EMBL" id="CAD6185034.1"/>
    </source>
</evidence>
<dbReference type="GO" id="GO:0000149">
    <property type="term" value="F:SNARE binding"/>
    <property type="evidence" value="ECO:0007669"/>
    <property type="project" value="TreeGrafter"/>
</dbReference>
<dbReference type="Pfam" id="PF00168">
    <property type="entry name" value="C2"/>
    <property type="match status" value="2"/>
</dbReference>
<comment type="caution">
    <text evidence="3">The sequence shown here is derived from an EMBL/GenBank/DDBJ whole genome shotgun (WGS) entry which is preliminary data.</text>
</comment>
<dbReference type="GO" id="GO:0070382">
    <property type="term" value="C:exocytic vesicle"/>
    <property type="evidence" value="ECO:0007669"/>
    <property type="project" value="TreeGrafter"/>
</dbReference>
<dbReference type="GO" id="GO:0005544">
    <property type="term" value="F:calcium-dependent phospholipid binding"/>
    <property type="evidence" value="ECO:0007669"/>
    <property type="project" value="TreeGrafter"/>
</dbReference>
<name>A0A8S1GQ70_9PELO</name>
<dbReference type="EMBL" id="CAJGYM010000002">
    <property type="protein sequence ID" value="CAD6185034.1"/>
    <property type="molecule type" value="Genomic_DNA"/>
</dbReference>
<keyword evidence="1" id="KW-0812">Transmembrane</keyword>
<dbReference type="GO" id="GO:0005509">
    <property type="term" value="F:calcium ion binding"/>
    <property type="evidence" value="ECO:0007669"/>
    <property type="project" value="TreeGrafter"/>
</dbReference>
<evidence type="ECO:0000259" key="2">
    <source>
        <dbReference type="PROSITE" id="PS50004"/>
    </source>
</evidence>
<dbReference type="Proteomes" id="UP000835052">
    <property type="component" value="Unassembled WGS sequence"/>
</dbReference>
<dbReference type="GO" id="GO:0017156">
    <property type="term" value="P:calcium-ion regulated exocytosis"/>
    <property type="evidence" value="ECO:0007669"/>
    <property type="project" value="TreeGrafter"/>
</dbReference>
<feature type="transmembrane region" description="Helical" evidence="1">
    <location>
        <begin position="20"/>
        <end position="38"/>
    </location>
</feature>
<feature type="domain" description="C2" evidence="2">
    <location>
        <begin position="150"/>
        <end position="275"/>
    </location>
</feature>
<dbReference type="PANTHER" id="PTHR10024:SF376">
    <property type="entry name" value="C2 DOMAIN-CONTAINING PROTEIN"/>
    <property type="match status" value="1"/>
</dbReference>
<reference evidence="3" key="1">
    <citation type="submission" date="2020-10" db="EMBL/GenBank/DDBJ databases">
        <authorList>
            <person name="Kikuchi T."/>
        </authorList>
    </citation>
    <scope>NUCLEOTIDE SEQUENCE</scope>
    <source>
        <strain evidence="3">NKZ352</strain>
    </source>
</reference>
<evidence type="ECO:0000256" key="1">
    <source>
        <dbReference type="SAM" id="Phobius"/>
    </source>
</evidence>
<gene>
    <name evidence="3" type="ORF">CAUJ_LOCUS953</name>
</gene>
<protein>
    <recommendedName>
        <fullName evidence="2">C2 domain-containing protein</fullName>
    </recommendedName>
</protein>
<proteinExistence type="predicted"/>
<dbReference type="InterPro" id="IPR035892">
    <property type="entry name" value="C2_domain_sf"/>
</dbReference>
<accession>A0A8S1GQ70</accession>
<keyword evidence="1" id="KW-0472">Membrane</keyword>
<dbReference type="SUPFAM" id="SSF49562">
    <property type="entry name" value="C2 domain (Calcium/lipid-binding domain, CaLB)"/>
    <property type="match status" value="2"/>
</dbReference>
<organism evidence="3 4">
    <name type="scientific">Caenorhabditis auriculariae</name>
    <dbReference type="NCBI Taxonomy" id="2777116"/>
    <lineage>
        <taxon>Eukaryota</taxon>
        <taxon>Metazoa</taxon>
        <taxon>Ecdysozoa</taxon>
        <taxon>Nematoda</taxon>
        <taxon>Chromadorea</taxon>
        <taxon>Rhabditida</taxon>
        <taxon>Rhabditina</taxon>
        <taxon>Rhabditomorpha</taxon>
        <taxon>Rhabditoidea</taxon>
        <taxon>Rhabditidae</taxon>
        <taxon>Peloderinae</taxon>
        <taxon>Caenorhabditis</taxon>
    </lineage>
</organism>
<dbReference type="GO" id="GO:0030276">
    <property type="term" value="F:clathrin binding"/>
    <property type="evidence" value="ECO:0007669"/>
    <property type="project" value="TreeGrafter"/>
</dbReference>
<dbReference type="GO" id="GO:0001786">
    <property type="term" value="F:phosphatidylserine binding"/>
    <property type="evidence" value="ECO:0007669"/>
    <property type="project" value="TreeGrafter"/>
</dbReference>
<dbReference type="AlphaFoldDB" id="A0A8S1GQ70"/>
<evidence type="ECO:0000313" key="4">
    <source>
        <dbReference type="Proteomes" id="UP000835052"/>
    </source>
</evidence>
<dbReference type="PANTHER" id="PTHR10024">
    <property type="entry name" value="SYNAPTOTAGMIN"/>
    <property type="match status" value="1"/>
</dbReference>
<dbReference type="SMART" id="SM00239">
    <property type="entry name" value="C2"/>
    <property type="match status" value="2"/>
</dbReference>
<feature type="domain" description="C2" evidence="2">
    <location>
        <begin position="289"/>
        <end position="417"/>
    </location>
</feature>
<dbReference type="OrthoDB" id="67700at2759"/>
<keyword evidence="1" id="KW-1133">Transmembrane helix</keyword>
<dbReference type="PROSITE" id="PS50004">
    <property type="entry name" value="C2"/>
    <property type="match status" value="2"/>
</dbReference>
<dbReference type="InterPro" id="IPR000008">
    <property type="entry name" value="C2_dom"/>
</dbReference>